<sequence>MLDRLTATVLGAGSGNDDDSDMEASTDAPAPESSKHSDFKPVAVAPILLLSDALQGFFERPGMVEAVQEWKTKSHSDEKLESIQDGEIWKTQEAADGSRFFYDEGIDELRIGVSFGIDWFGRKSSHYGPSHSSGVLSFCVQNLSPELRYRPENLIVVGMPPGPTEPTSPQLQNYSKIIVDDLIKLFEDGILIDIPGRPKRRYHVRVALISIIADHPAMCKIAGFADHGHKNAPCHKCKVCKAEMFTAASLQNKFPGRTKEEHNQLAKQYRDLETEAEKDAFFMEHGVRWSEFVRLEYFDIIRCTVIDPMHNLLLGVAKTQWYSIWIKEKVLRPDTNARERELHFIHNILEMFECPSWTGHLPLRVGEPAGGSLTADEYKFSVTAPWAIIIPVVWDIFRPKEHEHANEQYQQKKAEYDSELCTWQRKRIATRGDPPQPPSEPVYRMKIGEEENFLRFATALKIIIGSVIYREMIPRASSLPHFWQLYGADSMKPNHHWAIHILDQIRDFGPVYSFWAFLTERLNKTLKNLNSNNWAGGQLEVSMMREFQRGVQLETVMERTINSPTKSVLEKDFVRILSGNMSKGPRGTIQDAAQSGSTSEKVQLGPIGKSAHRVNNSLQKALLQLYNWEEPHVHFGSEDIEGTETLHMYIRTYQHAFLSGRKIIPCSLHGYPVGSSLIQALFDNVPYAGEVLYIFSHRQPGVNVSHNEIFAAVRWMVPSKWSPLDNTNLWSSFPELGIETWKFNKFFDLDTNLPPMIIPFKNIQCQVSRCKVTHTDPHLWITTTMDRFITPAIAAGFTDDND</sequence>
<protein>
    <recommendedName>
        <fullName evidence="4">Transposase family Tnp2 protein</fullName>
    </recommendedName>
</protein>
<proteinExistence type="predicted"/>
<name>A0AAD2K630_9AGAR</name>
<dbReference type="Proteomes" id="UP001295794">
    <property type="component" value="Unassembled WGS sequence"/>
</dbReference>
<organism evidence="2 3">
    <name type="scientific">Mycena citricolor</name>
    <dbReference type="NCBI Taxonomy" id="2018698"/>
    <lineage>
        <taxon>Eukaryota</taxon>
        <taxon>Fungi</taxon>
        <taxon>Dikarya</taxon>
        <taxon>Basidiomycota</taxon>
        <taxon>Agaricomycotina</taxon>
        <taxon>Agaricomycetes</taxon>
        <taxon>Agaricomycetidae</taxon>
        <taxon>Agaricales</taxon>
        <taxon>Marasmiineae</taxon>
        <taxon>Mycenaceae</taxon>
        <taxon>Mycena</taxon>
    </lineage>
</organism>
<dbReference type="EMBL" id="CAVNYO010000441">
    <property type="protein sequence ID" value="CAK5281022.1"/>
    <property type="molecule type" value="Genomic_DNA"/>
</dbReference>
<evidence type="ECO:0008006" key="4">
    <source>
        <dbReference type="Google" id="ProtNLM"/>
    </source>
</evidence>
<gene>
    <name evidence="2" type="ORF">MYCIT1_LOCUS31848</name>
</gene>
<reference evidence="2" key="1">
    <citation type="submission" date="2023-11" db="EMBL/GenBank/DDBJ databases">
        <authorList>
            <person name="De Vega J J."/>
            <person name="De Vega J J."/>
        </authorList>
    </citation>
    <scope>NUCLEOTIDE SEQUENCE</scope>
</reference>
<evidence type="ECO:0000313" key="3">
    <source>
        <dbReference type="Proteomes" id="UP001295794"/>
    </source>
</evidence>
<dbReference type="InterPro" id="IPR004242">
    <property type="entry name" value="Transposase_21"/>
</dbReference>
<dbReference type="Pfam" id="PF02992">
    <property type="entry name" value="Transposase_21"/>
    <property type="match status" value="1"/>
</dbReference>
<dbReference type="PANTHER" id="PTHR46579">
    <property type="entry name" value="F5/8 TYPE C DOMAIN-CONTAINING PROTEIN-RELATED"/>
    <property type="match status" value="1"/>
</dbReference>
<keyword evidence="3" id="KW-1185">Reference proteome</keyword>
<dbReference type="AlphaFoldDB" id="A0AAD2K630"/>
<feature type="region of interest" description="Disordered" evidence="1">
    <location>
        <begin position="1"/>
        <end position="37"/>
    </location>
</feature>
<comment type="caution">
    <text evidence="2">The sequence shown here is derived from an EMBL/GenBank/DDBJ whole genome shotgun (WGS) entry which is preliminary data.</text>
</comment>
<evidence type="ECO:0000256" key="1">
    <source>
        <dbReference type="SAM" id="MobiDB-lite"/>
    </source>
</evidence>
<dbReference type="PANTHER" id="PTHR46579:SF2">
    <property type="entry name" value="C2H2-TYPE DOMAIN-CONTAINING PROTEIN"/>
    <property type="match status" value="1"/>
</dbReference>
<accession>A0AAD2K630</accession>
<evidence type="ECO:0000313" key="2">
    <source>
        <dbReference type="EMBL" id="CAK5281022.1"/>
    </source>
</evidence>